<dbReference type="Pfam" id="PF12932">
    <property type="entry name" value="Sec16"/>
    <property type="match status" value="1"/>
</dbReference>
<feature type="region of interest" description="Disordered" evidence="11">
    <location>
        <begin position="350"/>
        <end position="893"/>
    </location>
</feature>
<evidence type="ECO:0000256" key="1">
    <source>
        <dbReference type="ARBA" id="ARBA00004397"/>
    </source>
</evidence>
<feature type="compositionally biased region" description="Low complexity" evidence="11">
    <location>
        <begin position="865"/>
        <end position="882"/>
    </location>
</feature>
<reference evidence="14 15" key="1">
    <citation type="journal article" date="2012" name="PLoS Pathog.">
        <title>Diverse lifestyles and strategies of plant pathogenesis encoded in the genomes of eighteen Dothideomycetes fungi.</title>
        <authorList>
            <person name="Ohm R.A."/>
            <person name="Feau N."/>
            <person name="Henrissat B."/>
            <person name="Schoch C.L."/>
            <person name="Horwitz B.A."/>
            <person name="Barry K.W."/>
            <person name="Condon B.J."/>
            <person name="Copeland A.C."/>
            <person name="Dhillon B."/>
            <person name="Glaser F."/>
            <person name="Hesse C.N."/>
            <person name="Kosti I."/>
            <person name="LaButti K."/>
            <person name="Lindquist E.A."/>
            <person name="Lucas S."/>
            <person name="Salamov A.A."/>
            <person name="Bradshaw R.E."/>
            <person name="Ciuffetti L."/>
            <person name="Hamelin R.C."/>
            <person name="Kema G.H.J."/>
            <person name="Lawrence C."/>
            <person name="Scott J.A."/>
            <person name="Spatafora J.W."/>
            <person name="Turgeon B.G."/>
            <person name="de Wit P.J.G.M."/>
            <person name="Zhong S."/>
            <person name="Goodwin S.B."/>
            <person name="Grigoriev I.V."/>
        </authorList>
    </citation>
    <scope>NUCLEOTIDE SEQUENCE [LARGE SCALE GENOMIC DNA]</scope>
    <source>
        <strain evidence="14 15">UAMH 10762</strain>
    </source>
</reference>
<keyword evidence="7 10" id="KW-0072">Autophagy</keyword>
<keyword evidence="3 10" id="KW-0813">Transport</keyword>
<keyword evidence="5 10" id="KW-0931">ER-Golgi transport</keyword>
<evidence type="ECO:0000256" key="4">
    <source>
        <dbReference type="ARBA" id="ARBA00022824"/>
    </source>
</evidence>
<feature type="compositionally biased region" description="Polar residues" evidence="11">
    <location>
        <begin position="15"/>
        <end position="29"/>
    </location>
</feature>
<feature type="compositionally biased region" description="Low complexity" evidence="11">
    <location>
        <begin position="552"/>
        <end position="585"/>
    </location>
</feature>
<dbReference type="RefSeq" id="XP_007676684.1">
    <property type="nucleotide sequence ID" value="XM_007678494.1"/>
</dbReference>
<feature type="domain" description="Sec16 central conserved" evidence="13">
    <location>
        <begin position="922"/>
        <end position="1042"/>
    </location>
</feature>
<dbReference type="Proteomes" id="UP000011761">
    <property type="component" value="Unassembled WGS sequence"/>
</dbReference>
<feature type="compositionally biased region" description="Low complexity" evidence="11">
    <location>
        <begin position="438"/>
        <end position="454"/>
    </location>
</feature>
<feature type="compositionally biased region" description="Low complexity" evidence="11">
    <location>
        <begin position="1796"/>
        <end position="1805"/>
    </location>
</feature>
<feature type="region of interest" description="Disordered" evidence="11">
    <location>
        <begin position="315"/>
        <end position="337"/>
    </location>
</feature>
<dbReference type="EMBL" id="KB445555">
    <property type="protein sequence ID" value="EMC96793.1"/>
    <property type="molecule type" value="Genomic_DNA"/>
</dbReference>
<evidence type="ECO:0000256" key="9">
    <source>
        <dbReference type="ARBA" id="ARBA00024687"/>
    </source>
</evidence>
<dbReference type="GO" id="GO:0007030">
    <property type="term" value="P:Golgi organization"/>
    <property type="evidence" value="ECO:0007669"/>
    <property type="project" value="TreeGrafter"/>
</dbReference>
<gene>
    <name evidence="14" type="ORF">BAUCODRAFT_490045</name>
</gene>
<evidence type="ECO:0000256" key="6">
    <source>
        <dbReference type="ARBA" id="ARBA00022927"/>
    </source>
</evidence>
<dbReference type="GO" id="GO:0016192">
    <property type="term" value="P:vesicle-mediated transport"/>
    <property type="evidence" value="ECO:0007669"/>
    <property type="project" value="UniProtKB-KW"/>
</dbReference>
<feature type="region of interest" description="Disordered" evidence="11">
    <location>
        <begin position="1"/>
        <end position="77"/>
    </location>
</feature>
<feature type="compositionally biased region" description="Basic and acidic residues" evidence="11">
    <location>
        <begin position="1705"/>
        <end position="1731"/>
    </location>
</feature>
<evidence type="ECO:0000256" key="2">
    <source>
        <dbReference type="ARBA" id="ARBA00005927"/>
    </source>
</evidence>
<dbReference type="GO" id="GO:0006914">
    <property type="term" value="P:autophagy"/>
    <property type="evidence" value="ECO:0007669"/>
    <property type="project" value="UniProtKB-KW"/>
</dbReference>
<keyword evidence="6 10" id="KW-0653">Protein transport</keyword>
<feature type="compositionally biased region" description="Basic and acidic residues" evidence="11">
    <location>
        <begin position="1628"/>
        <end position="1639"/>
    </location>
</feature>
<evidence type="ECO:0000256" key="11">
    <source>
        <dbReference type="SAM" id="MobiDB-lite"/>
    </source>
</evidence>
<evidence type="ECO:0000259" key="13">
    <source>
        <dbReference type="Pfam" id="PF12932"/>
    </source>
</evidence>
<evidence type="ECO:0000259" key="12">
    <source>
        <dbReference type="Pfam" id="PF12931"/>
    </source>
</evidence>
<feature type="compositionally biased region" description="Low complexity" evidence="11">
    <location>
        <begin position="1894"/>
        <end position="1904"/>
    </location>
</feature>
<accession>M2MYW0</accession>
<dbReference type="InterPro" id="IPR024340">
    <property type="entry name" value="Sec16_CCD"/>
</dbReference>
<evidence type="ECO:0000256" key="10">
    <source>
        <dbReference type="RuleBase" id="RU364101"/>
    </source>
</evidence>
<dbReference type="CDD" id="cd09233">
    <property type="entry name" value="ACE1-Sec16-like"/>
    <property type="match status" value="1"/>
</dbReference>
<dbReference type="STRING" id="717646.M2MYW0"/>
<keyword evidence="4 10" id="KW-0256">Endoplasmic reticulum</keyword>
<dbReference type="Pfam" id="PF12931">
    <property type="entry name" value="TPR_Sec16"/>
    <property type="match status" value="1"/>
</dbReference>
<dbReference type="GO" id="GO:0015031">
    <property type="term" value="P:protein transport"/>
    <property type="evidence" value="ECO:0007669"/>
    <property type="project" value="UniProtKB-KW"/>
</dbReference>
<comment type="function">
    <text evidence="9 10">Involved in the initiation of assembly of the COPII coat required for the formation of transport vesicles from the endoplasmic reticulum (ER) and the selection of cargo molecules. Also involved in autophagy.</text>
</comment>
<keyword evidence="8 10" id="KW-0472">Membrane</keyword>
<dbReference type="HOGENOM" id="CLU_001147_1_0_1"/>
<feature type="compositionally biased region" description="Polar residues" evidence="11">
    <location>
        <begin position="413"/>
        <end position="437"/>
    </location>
</feature>
<feature type="compositionally biased region" description="Basic and acidic residues" evidence="11">
    <location>
        <begin position="104"/>
        <end position="113"/>
    </location>
</feature>
<feature type="compositionally biased region" description="Low complexity" evidence="11">
    <location>
        <begin position="1813"/>
        <end position="1845"/>
    </location>
</feature>
<evidence type="ECO:0000313" key="15">
    <source>
        <dbReference type="Proteomes" id="UP000011761"/>
    </source>
</evidence>
<dbReference type="PANTHER" id="PTHR13402">
    <property type="entry name" value="RGPR-RELATED"/>
    <property type="match status" value="1"/>
</dbReference>
<dbReference type="InterPro" id="IPR024298">
    <property type="entry name" value="Sec16_Sec23-bd"/>
</dbReference>
<dbReference type="Gene3D" id="1.25.40.1030">
    <property type="match status" value="1"/>
</dbReference>
<feature type="compositionally biased region" description="Low complexity" evidence="11">
    <location>
        <begin position="1521"/>
        <end position="1536"/>
    </location>
</feature>
<feature type="region of interest" description="Disordered" evidence="11">
    <location>
        <begin position="1467"/>
        <end position="1748"/>
    </location>
</feature>
<proteinExistence type="inferred from homology"/>
<evidence type="ECO:0000313" key="14">
    <source>
        <dbReference type="EMBL" id="EMC96793.1"/>
    </source>
</evidence>
<evidence type="ECO:0000256" key="5">
    <source>
        <dbReference type="ARBA" id="ARBA00022892"/>
    </source>
</evidence>
<organism evidence="14 15">
    <name type="scientific">Baudoinia panamericana (strain UAMH 10762)</name>
    <name type="common">Angels' share fungus</name>
    <name type="synonym">Baudoinia compniacensis (strain UAMH 10762)</name>
    <dbReference type="NCBI Taxonomy" id="717646"/>
    <lineage>
        <taxon>Eukaryota</taxon>
        <taxon>Fungi</taxon>
        <taxon>Dikarya</taxon>
        <taxon>Ascomycota</taxon>
        <taxon>Pezizomycotina</taxon>
        <taxon>Dothideomycetes</taxon>
        <taxon>Dothideomycetidae</taxon>
        <taxon>Mycosphaerellales</taxon>
        <taxon>Teratosphaeriaceae</taxon>
        <taxon>Baudoinia</taxon>
    </lineage>
</organism>
<dbReference type="PANTHER" id="PTHR13402:SF6">
    <property type="entry name" value="SECRETORY 16, ISOFORM I"/>
    <property type="match status" value="1"/>
</dbReference>
<feature type="compositionally biased region" description="Basic and acidic residues" evidence="11">
    <location>
        <begin position="189"/>
        <end position="216"/>
    </location>
</feature>
<protein>
    <recommendedName>
        <fullName evidence="10">Protein transport protein sec16</fullName>
    </recommendedName>
</protein>
<dbReference type="OMA" id="YKSPYDL"/>
<feature type="compositionally biased region" description="Polar residues" evidence="11">
    <location>
        <begin position="795"/>
        <end position="811"/>
    </location>
</feature>
<sequence>MEEEEENYPNFGSAYPTTATDAPSQSASWNPALRSDNVDRVHTADGPPESDDEFYQRYPDATPKKQQQRRSVIPSLALESAHDEYNAARRQSISVQHVLDITHDEPSAEDLSKGPRTFTEAEGPITHHEHDEEEGVVLANGAEEYDDEEQVFRGPNESIAEQEHDLKAKMPDIPLGQAAAVQQVAKQTEQTDHAHVPPPDHEEATHPEERYEHQGEVTEMEAAQDEDPVAPLLEDEEEIPTIGATSRASTMPVDDQESPIQSPSKAHKAAPSIDRSFTTNFTEPPPQPELHDKQASEEVWPAASDDKTFGELLDREHNAENGSVREHGAAESWPTHIGTNELDQLVEYERAEPPQKLVEQDAAAQGLGEVAAPDAVPESALGENESNELDPSKFFGDDDEGLLEDEPFLSEPVQVQPSAPTQPIPRGSTNQYRPANTQQAQQAARQSPYSAPAPFINQSHGRAGGTPDTGLYDVYNNQPTQTTQAAPRPALQGAQSFADKSKGGYQSPYDLPMEVVKPRKKQVQQQPSVSAPAPPPRTSSYSQPAPSPAMPPQNAARPPSTSSFSPPTSSHGLSATAPRAASATANPKDTPGASSGFFADLPTTAKARARSAQVPTPQPTPSPALPQAMQPGMSAVVSGRQAQALSGMPQAQSLRGSVSAIQQSVQPQQQQATYGGLRQPDRMPLLPDQPTAAPTHPPPHTAPTRYSPSLQPAPGPSRYSPAPNPLSAQQSAPSKYPPTSAAQTTQPPTKRHASAAPVSGPPSIAAHQFAPRTSSPLAFAEKPHPPLPSDAHRGTATSPSKVNGITTTAAGSLSPERKVNRYSPSDPANIQQNTQPPPPRPWTQSPTASVKQANHAIPRAERPTSAAGGAPSGYASRPAAPAVQPPRGPALPHRRTFSLELTFAAPQDERAQDPLERWKGGPIFVWSAAGSVVTSFPKQTPFYASGQGMPNVKCTPGDVKIQDIASVLPLGEQDVKFPGPLPARSKGKKKDVLAWLSVKVENLEQSAEAASLDYTLSPDMQKRAEERVLLWKIMRLYVEHDGALEGNPKIDDEVRKILLPHLAQMNQVMELQSPTSATSAVTGEPIDRQVLAQLRQALLEGHRERAVWLAEDKKLWGHAMLIASTMAPETWKQIIQSFVRSQVKSVGPDGRSLATLYQIFAGNSEECVDELVPPSARAGFQMVSKTDGMASSNPLDGLDQWRETLGLVTSNRTSNDGPSILALGKLLTSYGRIEAAHTCFLFARTSPKYSGADDAEANFVLLGANHQSKDESFGSDLDAILLTEVYEWASSLSAPSVTGAYVPHLQSFKFLHAQQLAAYGMKTKAQSYCDHITQAYQSTTRPSQYYHPTFTQAVSDLSAFLSQTPQDAKSGWFGRPAMKTVSSNAGNWFTKFVSGDDDARGAANAAAGIAGTDESGPFGRVSGEVSRSASGSDLYGSVMMGGSMPQAAATPPSATFMPSTAPNGRYAPSYGAAQKTAAEHASGPRYTPQLSTGLSPVDGSAFTSPTEVTRNLGVPSFDNQRPSSAPRAPSFSRYAPGGTGAGLGVQSTGLNTQHSEIGRPSSDYGVPYGASDSRRGSAQDPGSQGSYVPTSSFAPQEDSPRLHPMPQQYPNSIAGSSDGFDGRPNGAHMHEDVGEHMADVPDATSTGYEPPTAGYEPPSYQPYQPEPEMEEPADESPKPKKKGIMDLDEDDSEMEKRAAAQQKAQADRQADEAFRKAAEADAARDKSKGQDKAGGTWFGGWFKKDPSAELNKPIKAKLGEESSFHYDEKLKKWVNKKGGMEEATPAAATPPPPRAPGSRAGSVAAGPPPSGPPSRVGSGVGSLPPSASFGPPGSGPPSRAGTPASFRSAGPDSASHPPPTMAGINADAAGSSSAPPSRPPTSMSNASSLDDLLAAGSGRRGASGTLKGKKKGRYVDVMAQ</sequence>
<feature type="compositionally biased region" description="Low complexity" evidence="11">
    <location>
        <begin position="1866"/>
        <end position="1884"/>
    </location>
</feature>
<feature type="domain" description="Sec16 Sec23-binding" evidence="12">
    <location>
        <begin position="1094"/>
        <end position="1396"/>
    </location>
</feature>
<feature type="compositionally biased region" description="Low complexity" evidence="11">
    <location>
        <begin position="737"/>
        <end position="748"/>
    </location>
</feature>
<feature type="compositionally biased region" description="Polar residues" evidence="11">
    <location>
        <begin position="475"/>
        <end position="485"/>
    </location>
</feature>
<dbReference type="KEGG" id="bcom:BAUCODRAFT_490045"/>
<feature type="compositionally biased region" description="Acidic residues" evidence="11">
    <location>
        <begin position="218"/>
        <end position="239"/>
    </location>
</feature>
<feature type="compositionally biased region" description="Polar residues" evidence="11">
    <location>
        <begin position="1545"/>
        <end position="1555"/>
    </location>
</feature>
<comment type="subcellular location">
    <subcellularLocation>
        <location evidence="1">Endoplasmic reticulum membrane</location>
        <topology evidence="1">Peripheral membrane protein</topology>
        <orientation evidence="1">Cytoplasmic side</orientation>
    </subcellularLocation>
</comment>
<feature type="compositionally biased region" description="Polar residues" evidence="11">
    <location>
        <begin position="640"/>
        <end position="661"/>
    </location>
</feature>
<feature type="compositionally biased region" description="Polar residues" evidence="11">
    <location>
        <begin position="1580"/>
        <end position="1594"/>
    </location>
</feature>
<dbReference type="GO" id="GO:0070971">
    <property type="term" value="C:endoplasmic reticulum exit site"/>
    <property type="evidence" value="ECO:0007669"/>
    <property type="project" value="TreeGrafter"/>
</dbReference>
<evidence type="ECO:0000256" key="7">
    <source>
        <dbReference type="ARBA" id="ARBA00023006"/>
    </source>
</evidence>
<feature type="compositionally biased region" description="Acidic residues" evidence="11">
    <location>
        <begin position="397"/>
        <end position="408"/>
    </location>
</feature>
<evidence type="ECO:0000256" key="3">
    <source>
        <dbReference type="ARBA" id="ARBA00022448"/>
    </source>
</evidence>
<feature type="region of interest" description="Disordered" evidence="11">
    <location>
        <begin position="179"/>
        <end position="301"/>
    </location>
</feature>
<dbReference type="GO" id="GO:0005789">
    <property type="term" value="C:endoplasmic reticulum membrane"/>
    <property type="evidence" value="ECO:0007669"/>
    <property type="project" value="UniProtKB-SubCell"/>
</dbReference>
<feature type="region of interest" description="Disordered" evidence="11">
    <location>
        <begin position="104"/>
        <end position="151"/>
    </location>
</feature>
<dbReference type="eggNOG" id="KOG1913">
    <property type="taxonomic scope" value="Eukaryota"/>
</dbReference>
<dbReference type="FunFam" id="1.25.40.1030:FF:000008">
    <property type="entry name" value="Protein transport protein sec16"/>
    <property type="match status" value="1"/>
</dbReference>
<feature type="compositionally biased region" description="Low complexity" evidence="11">
    <location>
        <begin position="662"/>
        <end position="671"/>
    </location>
</feature>
<keyword evidence="15" id="KW-1185">Reference proteome</keyword>
<dbReference type="GO" id="GO:0070973">
    <property type="term" value="P:protein localization to endoplasmic reticulum exit site"/>
    <property type="evidence" value="ECO:0007669"/>
    <property type="project" value="TreeGrafter"/>
</dbReference>
<dbReference type="OrthoDB" id="8918678at2759"/>
<dbReference type="GO" id="GO:0012507">
    <property type="term" value="C:ER to Golgi transport vesicle membrane"/>
    <property type="evidence" value="ECO:0007669"/>
    <property type="project" value="TreeGrafter"/>
</dbReference>
<evidence type="ECO:0000256" key="8">
    <source>
        <dbReference type="ARBA" id="ARBA00023136"/>
    </source>
</evidence>
<feature type="compositionally biased region" description="Basic and acidic residues" evidence="11">
    <location>
        <begin position="315"/>
        <end position="329"/>
    </location>
</feature>
<dbReference type="GeneID" id="19114851"/>
<comment type="similarity">
    <text evidence="2 10">Belongs to the SEC16 family.</text>
</comment>
<name>M2MYW0_BAUPA</name>
<feature type="region of interest" description="Disordered" evidence="11">
    <location>
        <begin position="1777"/>
        <end position="1920"/>
    </location>
</feature>